<keyword evidence="3" id="KW-1185">Reference proteome</keyword>
<feature type="transmembrane region" description="Helical" evidence="1">
    <location>
        <begin position="126"/>
        <end position="149"/>
    </location>
</feature>
<dbReference type="AlphaFoldDB" id="A0A4Y8PXK6"/>
<evidence type="ECO:0000313" key="3">
    <source>
        <dbReference type="Proteomes" id="UP000298246"/>
    </source>
</evidence>
<feature type="transmembrane region" description="Helical" evidence="1">
    <location>
        <begin position="30"/>
        <end position="51"/>
    </location>
</feature>
<name>A0A4Y8PXK6_9BACL</name>
<sequence>MILLGVLAAFGAAAFSSIFALRRSLLLLEIFAYAGCMLTAARQSLLVLLITPGLIAPDESWPGFLSGLLIDYVLLPVAFLWILAGLWHPQATTASRSWLVGGWSAWYALLYWLALSGGIIRLHAPFVIGVLALRCIGILSAAWLFAVWFRHLLYKEGKLL</sequence>
<proteinExistence type="predicted"/>
<keyword evidence="1" id="KW-0472">Membrane</keyword>
<keyword evidence="1" id="KW-1133">Transmembrane helix</keyword>
<reference evidence="2 3" key="1">
    <citation type="submission" date="2017-03" db="EMBL/GenBank/DDBJ databases">
        <title>Isolation of Levoglucosan Utilizing Bacteria.</title>
        <authorList>
            <person name="Arya A.S."/>
        </authorList>
    </citation>
    <scope>NUCLEOTIDE SEQUENCE [LARGE SCALE GENOMIC DNA]</scope>
    <source>
        <strain evidence="2 3">MEC069</strain>
    </source>
</reference>
<dbReference type="RefSeq" id="WP_134754707.1">
    <property type="nucleotide sequence ID" value="NZ_MYFO02000006.1"/>
</dbReference>
<organism evidence="2 3">
    <name type="scientific">Paenibacillus athensensis</name>
    <dbReference type="NCBI Taxonomy" id="1967502"/>
    <lineage>
        <taxon>Bacteria</taxon>
        <taxon>Bacillati</taxon>
        <taxon>Bacillota</taxon>
        <taxon>Bacilli</taxon>
        <taxon>Bacillales</taxon>
        <taxon>Paenibacillaceae</taxon>
        <taxon>Paenibacillus</taxon>
    </lineage>
</organism>
<evidence type="ECO:0000256" key="1">
    <source>
        <dbReference type="SAM" id="Phobius"/>
    </source>
</evidence>
<protein>
    <submittedName>
        <fullName evidence="2">Uncharacterized protein</fullName>
    </submittedName>
</protein>
<comment type="caution">
    <text evidence="2">The sequence shown here is derived from an EMBL/GenBank/DDBJ whole genome shotgun (WGS) entry which is preliminary data.</text>
</comment>
<keyword evidence="1" id="KW-0812">Transmembrane</keyword>
<dbReference type="EMBL" id="MYFO01000022">
    <property type="protein sequence ID" value="TFE85961.1"/>
    <property type="molecule type" value="Genomic_DNA"/>
</dbReference>
<feature type="transmembrane region" description="Helical" evidence="1">
    <location>
        <begin position="63"/>
        <end position="84"/>
    </location>
</feature>
<gene>
    <name evidence="2" type="ORF">B5M42_16305</name>
</gene>
<feature type="transmembrane region" description="Helical" evidence="1">
    <location>
        <begin position="96"/>
        <end position="114"/>
    </location>
</feature>
<dbReference type="Proteomes" id="UP000298246">
    <property type="component" value="Unassembled WGS sequence"/>
</dbReference>
<evidence type="ECO:0000313" key="2">
    <source>
        <dbReference type="EMBL" id="TFE85961.1"/>
    </source>
</evidence>
<accession>A0A4Y8PXK6</accession>